<proteinExistence type="predicted"/>
<evidence type="ECO:0000313" key="3">
    <source>
        <dbReference type="Proteomes" id="UP000014137"/>
    </source>
</evidence>
<protein>
    <submittedName>
        <fullName evidence="2">Uncharacterized protein</fullName>
    </submittedName>
</protein>
<name>M2NNW8_9PSEU</name>
<comment type="caution">
    <text evidence="2">The sequence shown here is derived from an EMBL/GenBank/DDBJ whole genome shotgun (WGS) entry which is preliminary data.</text>
</comment>
<dbReference type="AlphaFoldDB" id="M2NNW8"/>
<dbReference type="Proteomes" id="UP000014137">
    <property type="component" value="Unassembled WGS sequence"/>
</dbReference>
<evidence type="ECO:0000256" key="1">
    <source>
        <dbReference type="SAM" id="MobiDB-lite"/>
    </source>
</evidence>
<dbReference type="PATRIC" id="fig|1238180.3.peg.6295"/>
<gene>
    <name evidence="2" type="ORF">C791_6543</name>
</gene>
<reference evidence="2 3" key="1">
    <citation type="submission" date="2012-10" db="EMBL/GenBank/DDBJ databases">
        <title>Genome assembly of Amycolatopsis azurea DSM 43854.</title>
        <authorList>
            <person name="Khatri I."/>
            <person name="Kaur I."/>
            <person name="Subramanian S."/>
            <person name="Mayilraj S."/>
        </authorList>
    </citation>
    <scope>NUCLEOTIDE SEQUENCE [LARGE SCALE GENOMIC DNA]</scope>
    <source>
        <strain evidence="2 3">DSM 43854</strain>
    </source>
</reference>
<feature type="compositionally biased region" description="Basic and acidic residues" evidence="1">
    <location>
        <begin position="190"/>
        <end position="238"/>
    </location>
</feature>
<organism evidence="2 3">
    <name type="scientific">Amycolatopsis azurea DSM 43854</name>
    <dbReference type="NCBI Taxonomy" id="1238180"/>
    <lineage>
        <taxon>Bacteria</taxon>
        <taxon>Bacillati</taxon>
        <taxon>Actinomycetota</taxon>
        <taxon>Actinomycetes</taxon>
        <taxon>Pseudonocardiales</taxon>
        <taxon>Pseudonocardiaceae</taxon>
        <taxon>Amycolatopsis</taxon>
    </lineage>
</organism>
<sequence length="253" mass="28361">MRQAVLAERQGDGTPQGAERGEDQQRERSARPEDRFLGEKRQRGPQQPPVAHAVSGGGRGGQDAVQHDRDQHGHAGGHHVHRAPAGDVGQRPGNRACQQDPEDDAGRHEPDHPSSSGRIRQRRRERDQELGHHREHADRRHPGEQDQAVRGGRGDQFGDREQRQQPGDEPTAFEQVTERDQQEQAQAVAELRERDDAAHGRRGDPEIGAHGDEQRLREVDRGDGRPGGHGEQQDDSETHYPSSVVSTCYHWRR</sequence>
<feature type="compositionally biased region" description="Basic and acidic residues" evidence="1">
    <location>
        <begin position="19"/>
        <end position="42"/>
    </location>
</feature>
<accession>M2NNW8</accession>
<feature type="region of interest" description="Disordered" evidence="1">
    <location>
        <begin position="1"/>
        <end position="253"/>
    </location>
</feature>
<dbReference type="EMBL" id="ANMG01000064">
    <property type="protein sequence ID" value="EMD23884.1"/>
    <property type="molecule type" value="Genomic_DNA"/>
</dbReference>
<evidence type="ECO:0000313" key="2">
    <source>
        <dbReference type="EMBL" id="EMD23884.1"/>
    </source>
</evidence>
<feature type="compositionally biased region" description="Basic and acidic residues" evidence="1">
    <location>
        <begin position="124"/>
        <end position="144"/>
    </location>
</feature>
<feature type="compositionally biased region" description="Basic and acidic residues" evidence="1">
    <location>
        <begin position="152"/>
        <end position="163"/>
    </location>
</feature>